<keyword evidence="3" id="KW-1185">Reference proteome</keyword>
<reference evidence="2 3" key="1">
    <citation type="submission" date="2021-01" db="EMBL/GenBank/DDBJ databases">
        <title>Whole genome shotgun sequence of Planobispora siamensis NBRC 107568.</title>
        <authorList>
            <person name="Komaki H."/>
            <person name="Tamura T."/>
        </authorList>
    </citation>
    <scope>NUCLEOTIDE SEQUENCE [LARGE SCALE GENOMIC DNA]</scope>
    <source>
        <strain evidence="2 3">NBRC 107568</strain>
    </source>
</reference>
<organism evidence="2 3">
    <name type="scientific">Planobispora siamensis</name>
    <dbReference type="NCBI Taxonomy" id="936338"/>
    <lineage>
        <taxon>Bacteria</taxon>
        <taxon>Bacillati</taxon>
        <taxon>Actinomycetota</taxon>
        <taxon>Actinomycetes</taxon>
        <taxon>Streptosporangiales</taxon>
        <taxon>Streptosporangiaceae</taxon>
        <taxon>Planobispora</taxon>
    </lineage>
</organism>
<dbReference type="SUPFAM" id="SSF53474">
    <property type="entry name" value="alpha/beta-Hydrolases"/>
    <property type="match status" value="1"/>
</dbReference>
<dbReference type="GO" id="GO:0008236">
    <property type="term" value="F:serine-type peptidase activity"/>
    <property type="evidence" value="ECO:0007669"/>
    <property type="project" value="InterPro"/>
</dbReference>
<sequence length="79" mass="8913">MTAFSTQADMLARSPIGKVDQVRTPLMIVQGVNDVRVVQEESDLMMEALRARDAEVEYLTRRTRAAASRTRRTSSRSID</sequence>
<feature type="domain" description="Peptidase S9 prolyl oligopeptidase catalytic" evidence="1">
    <location>
        <begin position="10"/>
        <end position="61"/>
    </location>
</feature>
<comment type="caution">
    <text evidence="2">The sequence shown here is derived from an EMBL/GenBank/DDBJ whole genome shotgun (WGS) entry which is preliminary data.</text>
</comment>
<evidence type="ECO:0000313" key="3">
    <source>
        <dbReference type="Proteomes" id="UP000619788"/>
    </source>
</evidence>
<dbReference type="AlphaFoldDB" id="A0A8J3SNJ3"/>
<dbReference type="Gene3D" id="3.40.50.1820">
    <property type="entry name" value="alpha/beta hydrolase"/>
    <property type="match status" value="1"/>
</dbReference>
<protein>
    <recommendedName>
        <fullName evidence="1">Peptidase S9 prolyl oligopeptidase catalytic domain-containing protein</fullName>
    </recommendedName>
</protein>
<name>A0A8J3SNJ3_9ACTN</name>
<dbReference type="EMBL" id="BOOJ01000085">
    <property type="protein sequence ID" value="GIH97477.1"/>
    <property type="molecule type" value="Genomic_DNA"/>
</dbReference>
<dbReference type="Pfam" id="PF00326">
    <property type="entry name" value="Peptidase_S9"/>
    <property type="match status" value="1"/>
</dbReference>
<accession>A0A8J3SNJ3</accession>
<dbReference type="Proteomes" id="UP000619788">
    <property type="component" value="Unassembled WGS sequence"/>
</dbReference>
<evidence type="ECO:0000259" key="1">
    <source>
        <dbReference type="Pfam" id="PF00326"/>
    </source>
</evidence>
<dbReference type="GO" id="GO:0006508">
    <property type="term" value="P:proteolysis"/>
    <property type="evidence" value="ECO:0007669"/>
    <property type="project" value="InterPro"/>
</dbReference>
<evidence type="ECO:0000313" key="2">
    <source>
        <dbReference type="EMBL" id="GIH97477.1"/>
    </source>
</evidence>
<gene>
    <name evidence="2" type="ORF">Psi01_81070</name>
</gene>
<dbReference type="InterPro" id="IPR001375">
    <property type="entry name" value="Peptidase_S9_cat"/>
</dbReference>
<proteinExistence type="predicted"/>
<dbReference type="InterPro" id="IPR029058">
    <property type="entry name" value="AB_hydrolase_fold"/>
</dbReference>